<feature type="region of interest" description="Disordered" evidence="1">
    <location>
        <begin position="94"/>
        <end position="143"/>
    </location>
</feature>
<evidence type="ECO:0000313" key="4">
    <source>
        <dbReference type="Proteomes" id="UP000611554"/>
    </source>
</evidence>
<accession>A0ABQ2R3A2</accession>
<keyword evidence="2" id="KW-0472">Membrane</keyword>
<evidence type="ECO:0000256" key="2">
    <source>
        <dbReference type="SAM" id="Phobius"/>
    </source>
</evidence>
<feature type="region of interest" description="Disordered" evidence="1">
    <location>
        <begin position="333"/>
        <end position="364"/>
    </location>
</feature>
<name>A0ABQ2R3A2_9ACTN</name>
<sequence length="364" mass="38629">MADDERGVVEDFALWLRQVRLSGGDVSLRELERRTRQAGTRVARSTLQDALDATRLPSIDHAVAMVRAMTGDEAMVQECRRRWTRARSAMTGVAMPEIPLRPTARQTPVTGSRDVASPGSAPVHPEEKPGPPPPEPPSPAAGAERPVWWRRKIMAVSAALVLAAAGGVYAMQVIGSSQSPRANEAPGATPTGGASSDGGGRTPSSAYTPVYVNRPLSVRNADEYFDLIAGTVVPRAGAWTLSTYAGGDSHGAFDLQSLTDAYLAGRAVPTVDDCVTGLAQHPTRKVRFPQAQPGISFCLRNRSTGDIAVVQVNDLDDGNWAAAVFLTYYRASAPPGTRRPMSPEDETTGPPSRSPAASPRPDGD</sequence>
<evidence type="ECO:0000256" key="1">
    <source>
        <dbReference type="SAM" id="MobiDB-lite"/>
    </source>
</evidence>
<gene>
    <name evidence="3" type="ORF">GCM10010140_39910</name>
</gene>
<protein>
    <submittedName>
        <fullName evidence="3">Uncharacterized protein</fullName>
    </submittedName>
</protein>
<keyword evidence="4" id="KW-1185">Reference proteome</keyword>
<dbReference type="Proteomes" id="UP000611554">
    <property type="component" value="Unassembled WGS sequence"/>
</dbReference>
<proteinExistence type="predicted"/>
<keyword evidence="2" id="KW-0812">Transmembrane</keyword>
<dbReference type="RefSeq" id="WP_189247963.1">
    <property type="nucleotide sequence ID" value="NZ_BMQJ01000009.1"/>
</dbReference>
<feature type="compositionally biased region" description="Low complexity" evidence="1">
    <location>
        <begin position="350"/>
        <end position="364"/>
    </location>
</feature>
<evidence type="ECO:0000313" key="3">
    <source>
        <dbReference type="EMBL" id="GGQ05611.1"/>
    </source>
</evidence>
<feature type="transmembrane region" description="Helical" evidence="2">
    <location>
        <begin position="153"/>
        <end position="171"/>
    </location>
</feature>
<feature type="compositionally biased region" description="Pro residues" evidence="1">
    <location>
        <begin position="130"/>
        <end position="139"/>
    </location>
</feature>
<keyword evidence="2" id="KW-1133">Transmembrane helix</keyword>
<reference evidence="4" key="1">
    <citation type="journal article" date="2019" name="Int. J. Syst. Evol. Microbiol.">
        <title>The Global Catalogue of Microorganisms (GCM) 10K type strain sequencing project: providing services to taxonomists for standard genome sequencing and annotation.</title>
        <authorList>
            <consortium name="The Broad Institute Genomics Platform"/>
            <consortium name="The Broad Institute Genome Sequencing Center for Infectious Disease"/>
            <person name="Wu L."/>
            <person name="Ma J."/>
        </authorList>
    </citation>
    <scope>NUCLEOTIDE SEQUENCE [LARGE SCALE GENOMIC DNA]</scope>
    <source>
        <strain evidence="4">JCM 3115</strain>
    </source>
</reference>
<organism evidence="3 4">
    <name type="scientific">Streptosporangium pseudovulgare</name>
    <dbReference type="NCBI Taxonomy" id="35765"/>
    <lineage>
        <taxon>Bacteria</taxon>
        <taxon>Bacillati</taxon>
        <taxon>Actinomycetota</taxon>
        <taxon>Actinomycetes</taxon>
        <taxon>Streptosporangiales</taxon>
        <taxon>Streptosporangiaceae</taxon>
        <taxon>Streptosporangium</taxon>
    </lineage>
</organism>
<dbReference type="EMBL" id="BMQJ01000009">
    <property type="protein sequence ID" value="GGQ05611.1"/>
    <property type="molecule type" value="Genomic_DNA"/>
</dbReference>
<comment type="caution">
    <text evidence="3">The sequence shown here is derived from an EMBL/GenBank/DDBJ whole genome shotgun (WGS) entry which is preliminary data.</text>
</comment>
<feature type="region of interest" description="Disordered" evidence="1">
    <location>
        <begin position="178"/>
        <end position="206"/>
    </location>
</feature>